<evidence type="ECO:0000256" key="5">
    <source>
        <dbReference type="ARBA" id="ARBA00023163"/>
    </source>
</evidence>
<keyword evidence="6" id="KW-0346">Stress response</keyword>
<dbReference type="OrthoDB" id="3190733at2"/>
<evidence type="ECO:0000259" key="7">
    <source>
        <dbReference type="Pfam" id="PF04542"/>
    </source>
</evidence>
<gene>
    <name evidence="6 8" type="primary">sigI</name>
    <name evidence="8" type="ORF">DXX99_04290</name>
</gene>
<comment type="similarity">
    <text evidence="6">Belongs to the sigma-70 factor family. SigI subfamily.</text>
</comment>
<evidence type="ECO:0000256" key="2">
    <source>
        <dbReference type="ARBA" id="ARBA00023015"/>
    </source>
</evidence>
<dbReference type="GO" id="GO:0005737">
    <property type="term" value="C:cytoplasm"/>
    <property type="evidence" value="ECO:0007669"/>
    <property type="project" value="UniProtKB-SubCell"/>
</dbReference>
<dbReference type="Gene3D" id="1.10.1740.10">
    <property type="match status" value="1"/>
</dbReference>
<evidence type="ECO:0000256" key="4">
    <source>
        <dbReference type="ARBA" id="ARBA00023125"/>
    </source>
</evidence>
<proteinExistence type="inferred from homology"/>
<dbReference type="InterPro" id="IPR014284">
    <property type="entry name" value="RNA_pol_sigma-70_dom"/>
</dbReference>
<dbReference type="GO" id="GO:0016987">
    <property type="term" value="F:sigma factor activity"/>
    <property type="evidence" value="ECO:0007669"/>
    <property type="project" value="UniProtKB-UniRule"/>
</dbReference>
<accession>A0A3D8P6S4</accession>
<dbReference type="NCBIfam" id="TIGR02937">
    <property type="entry name" value="sigma70-ECF"/>
    <property type="match status" value="1"/>
</dbReference>
<dbReference type="PIRSF" id="PIRSF038953">
    <property type="entry name" value="SigI"/>
    <property type="match status" value="1"/>
</dbReference>
<keyword evidence="9" id="KW-1185">Reference proteome</keyword>
<keyword evidence="3 6" id="KW-0731">Sigma factor</keyword>
<comment type="caution">
    <text evidence="8">The sequence shown here is derived from an EMBL/GenBank/DDBJ whole genome shotgun (WGS) entry which is preliminary data.</text>
</comment>
<feature type="short sequence motif" description="Polymerase core binding" evidence="6">
    <location>
        <begin position="69"/>
        <end position="82"/>
    </location>
</feature>
<name>A0A3D8P6S4_9THEO</name>
<dbReference type="AlphaFoldDB" id="A0A3D8P6S4"/>
<keyword evidence="2 6" id="KW-0805">Transcription regulation</keyword>
<evidence type="ECO:0000313" key="9">
    <source>
        <dbReference type="Proteomes" id="UP000256329"/>
    </source>
</evidence>
<evidence type="ECO:0000256" key="1">
    <source>
        <dbReference type="ARBA" id="ARBA00022490"/>
    </source>
</evidence>
<dbReference type="NCBIfam" id="NF006175">
    <property type="entry name" value="PRK08311.2-3"/>
    <property type="match status" value="1"/>
</dbReference>
<dbReference type="SUPFAM" id="SSF88946">
    <property type="entry name" value="Sigma2 domain of RNA polymerase sigma factors"/>
    <property type="match status" value="1"/>
</dbReference>
<feature type="domain" description="RNA polymerase sigma-70 region 2" evidence="7">
    <location>
        <begin position="45"/>
        <end position="112"/>
    </location>
</feature>
<feature type="DNA-binding region" description="H-T-H motif" evidence="6">
    <location>
        <begin position="198"/>
        <end position="217"/>
    </location>
</feature>
<reference evidence="8 9" key="1">
    <citation type="submission" date="2018-08" db="EMBL/GenBank/DDBJ databases">
        <title>Form III RuBisCO-mediated autotrophy in Thermodesulfobium bacteria.</title>
        <authorList>
            <person name="Toshchakov S.V."/>
            <person name="Kublanov I.V."/>
            <person name="Frolov E."/>
            <person name="Bonch-Osmolovskaya E.A."/>
            <person name="Tourova T.P."/>
            <person name="Chernych N.A."/>
            <person name="Lebedinsky A.V."/>
        </authorList>
    </citation>
    <scope>NUCLEOTIDE SEQUENCE [LARGE SCALE GENOMIC DNA]</scope>
    <source>
        <strain evidence="8 9">SR</strain>
    </source>
</reference>
<keyword evidence="5 6" id="KW-0804">Transcription</keyword>
<dbReference type="EMBL" id="QSLN01000003">
    <property type="protein sequence ID" value="RDV84054.1"/>
    <property type="molecule type" value="Genomic_DNA"/>
</dbReference>
<dbReference type="GO" id="GO:0006352">
    <property type="term" value="P:DNA-templated transcription initiation"/>
    <property type="evidence" value="ECO:0007669"/>
    <property type="project" value="UniProtKB-UniRule"/>
</dbReference>
<dbReference type="HAMAP" id="MF_02064">
    <property type="entry name" value="Sigma70_SigI"/>
    <property type="match status" value="1"/>
</dbReference>
<evidence type="ECO:0000256" key="3">
    <source>
        <dbReference type="ARBA" id="ARBA00023082"/>
    </source>
</evidence>
<dbReference type="InterPro" id="IPR007627">
    <property type="entry name" value="RNA_pol_sigma70_r2"/>
</dbReference>
<dbReference type="Pfam" id="PF04542">
    <property type="entry name" value="Sigma70_r2"/>
    <property type="match status" value="1"/>
</dbReference>
<comment type="subunit">
    <text evidence="6">Interacts with RsgI.</text>
</comment>
<sequence length="250" mass="28948">MRRAFTPRNHCWVTKFLSEGSEPVKLDQLLGRARAGDGEAREELLRLLRPFVLRVASHFFKRPVTWSDEAASVAFLALNEAIDQHDDKKGSPFLAFARWVIRSRLIDFCRRENCSWVSLEEAGLREKEGGEAELAWERREEIERYAALLSEFGIKLSDLVKASPKHRDTRERFIKAAKALASEEALFDQLRKTKRLPLNELASLTGIPRKTLERGRRYLLALSLIFGCPEEFPYLYSYLHGILSERREEK</sequence>
<dbReference type="InterPro" id="IPR014244">
    <property type="entry name" value="RNA_pol_sigma-I"/>
</dbReference>
<comment type="function">
    <text evidence="6">Sigma factors are initiation factors that promote the attachment of RNA polymerase to specific initiation sites and are then released.</text>
</comment>
<evidence type="ECO:0000256" key="6">
    <source>
        <dbReference type="HAMAP-Rule" id="MF_02064"/>
    </source>
</evidence>
<evidence type="ECO:0000313" key="8">
    <source>
        <dbReference type="EMBL" id="RDV84054.1"/>
    </source>
</evidence>
<keyword evidence="1 6" id="KW-0963">Cytoplasm</keyword>
<protein>
    <recommendedName>
        <fullName evidence="6">RNA polymerase sigma factor SigI</fullName>
    </recommendedName>
</protein>
<dbReference type="PANTHER" id="PTHR30385">
    <property type="entry name" value="SIGMA FACTOR F FLAGELLAR"/>
    <property type="match status" value="1"/>
</dbReference>
<comment type="subcellular location">
    <subcellularLocation>
        <location evidence="6">Cytoplasm</location>
    </subcellularLocation>
</comment>
<dbReference type="PANTHER" id="PTHR30385:SF6">
    <property type="entry name" value="RNA POLYMERASE SIGMA FACTOR SIGI"/>
    <property type="match status" value="1"/>
</dbReference>
<dbReference type="GO" id="GO:0003677">
    <property type="term" value="F:DNA binding"/>
    <property type="evidence" value="ECO:0007669"/>
    <property type="project" value="UniProtKB-UniRule"/>
</dbReference>
<organism evidence="8 9">
    <name type="scientific">Ammonifex thiophilus</name>
    <dbReference type="NCBI Taxonomy" id="444093"/>
    <lineage>
        <taxon>Bacteria</taxon>
        <taxon>Bacillati</taxon>
        <taxon>Bacillota</taxon>
        <taxon>Clostridia</taxon>
        <taxon>Thermoanaerobacterales</taxon>
        <taxon>Thermoanaerobacteraceae</taxon>
        <taxon>Ammonifex</taxon>
    </lineage>
</organism>
<comment type="activity regulation">
    <text evidence="6">Negatively regulated by the anti-sigma-I factor RsgI.</text>
</comment>
<dbReference type="Proteomes" id="UP000256329">
    <property type="component" value="Unassembled WGS sequence"/>
</dbReference>
<dbReference type="InterPro" id="IPR013325">
    <property type="entry name" value="RNA_pol_sigma_r2"/>
</dbReference>
<keyword evidence="4 6" id="KW-0238">DNA-binding</keyword>